<organism evidence="2 3">
    <name type="scientific">Sediminicurvatus halobius</name>
    <dbReference type="NCBI Taxonomy" id="2182432"/>
    <lineage>
        <taxon>Bacteria</taxon>
        <taxon>Pseudomonadati</taxon>
        <taxon>Pseudomonadota</taxon>
        <taxon>Gammaproteobacteria</taxon>
        <taxon>Chromatiales</taxon>
        <taxon>Ectothiorhodospiraceae</taxon>
        <taxon>Sediminicurvatus</taxon>
    </lineage>
</organism>
<dbReference type="AlphaFoldDB" id="A0A2U2N1C0"/>
<keyword evidence="1" id="KW-0175">Coiled coil</keyword>
<accession>A0A2U2N1C0</accession>
<evidence type="ECO:0000256" key="1">
    <source>
        <dbReference type="SAM" id="Coils"/>
    </source>
</evidence>
<name>A0A2U2N1C0_9GAMM</name>
<dbReference type="OrthoDB" id="9816412at2"/>
<feature type="coiled-coil region" evidence="1">
    <location>
        <begin position="208"/>
        <end position="261"/>
    </location>
</feature>
<proteinExistence type="predicted"/>
<evidence type="ECO:0000313" key="3">
    <source>
        <dbReference type="Proteomes" id="UP000245474"/>
    </source>
</evidence>
<dbReference type="Proteomes" id="UP000245474">
    <property type="component" value="Unassembled WGS sequence"/>
</dbReference>
<comment type="caution">
    <text evidence="2">The sequence shown here is derived from an EMBL/GenBank/DDBJ whole genome shotgun (WGS) entry which is preliminary data.</text>
</comment>
<keyword evidence="3" id="KW-1185">Reference proteome</keyword>
<gene>
    <name evidence="2" type="ORF">DEM34_10830</name>
</gene>
<reference evidence="2 3" key="1">
    <citation type="submission" date="2018-05" db="EMBL/GenBank/DDBJ databases">
        <title>Spiribacter halobius sp. nov., a moderately halophilic bacterium isolated from marine solar saltern.</title>
        <authorList>
            <person name="Zheng W.-S."/>
            <person name="Lu D.-C."/>
            <person name="Du Z.-J."/>
        </authorList>
    </citation>
    <scope>NUCLEOTIDE SEQUENCE [LARGE SCALE GENOMIC DNA]</scope>
    <source>
        <strain evidence="2 3">E85</strain>
    </source>
</reference>
<dbReference type="RefSeq" id="WP_109678832.1">
    <property type="nucleotide sequence ID" value="NZ_CP086615.1"/>
</dbReference>
<evidence type="ECO:0000313" key="2">
    <source>
        <dbReference type="EMBL" id="PWG62853.1"/>
    </source>
</evidence>
<sequence>MKRIQIFRPGRHTAMSGASLQFSEADLEAAAAAYDPELHEAPIVAGHPRHDAPAYGWVGGLAYSEGSLEAEPRQVDPAFAELVRDGRFKKVSASFYHPEAKTNPKPGVYYLRHLGFLGAQPPALKGLRQVEFGDAEADLVTFEFGEADVGILRGLLRRLREWIIARHGTEEADRVIPDYAIEDLERERPESVAEPMYSEKTEVSDVDKAEVERREREIAEREQRIKEQEAAFAEREQTIAQEEAKRRRAEHAARVDKLVEAGRVLPRDRDALVEFLEAQDAEAVVEFGEGAEAVKKPAREWFLEFLERLPQAIDYGERGARRESESGKVPADLEVADGYEVDPRTAALHHKALAYAEQHKVDIITAVRAVERQEA</sequence>
<dbReference type="EMBL" id="QFFI01000015">
    <property type="protein sequence ID" value="PWG62853.1"/>
    <property type="molecule type" value="Genomic_DNA"/>
</dbReference>
<protein>
    <submittedName>
        <fullName evidence="2">Peptidase</fullName>
    </submittedName>
</protein>